<evidence type="ECO:0000313" key="2">
    <source>
        <dbReference type="EMBL" id="CAA6812750.1"/>
    </source>
</evidence>
<protein>
    <recommendedName>
        <fullName evidence="1">Phosphodiester glycosidase domain-containing protein</fullName>
    </recommendedName>
</protein>
<organism evidence="2">
    <name type="scientific">uncultured Aureispira sp</name>
    <dbReference type="NCBI Taxonomy" id="1331704"/>
    <lineage>
        <taxon>Bacteria</taxon>
        <taxon>Pseudomonadati</taxon>
        <taxon>Bacteroidota</taxon>
        <taxon>Saprospiria</taxon>
        <taxon>Saprospirales</taxon>
        <taxon>Saprospiraceae</taxon>
        <taxon>Aureispira</taxon>
        <taxon>environmental samples</taxon>
    </lineage>
</organism>
<sequence length="275" mass="30959">MINQVFKSEFLILGFCLLILNSCFGSTKKEIAVVEDAPISTLVKDTLISWKGVNYVVITTTSDQLSFFLEAGNKKFRSFSALSEYVRKKNKNLIFAMNGGMYLPERNNEPQGLYIEQGKVRKGIDTFTSIRPIKTNFYLHPNGVFYIKKSGAPLVKKNSDFLLEYPQKQYSDIKFATQSGPMLVTDGAIHPAFTPNSKNVHIRNAVGINDQGEICFVLSEEAICFHAMATLFKEQLNCENALYLDGFVSKLYYPKLEPYRRLNGGNFGVIIGLLN</sequence>
<gene>
    <name evidence="2" type="ORF">HELGO_WM39040</name>
</gene>
<dbReference type="AlphaFoldDB" id="A0A6S6SW24"/>
<reference evidence="2" key="1">
    <citation type="submission" date="2020-01" db="EMBL/GenBank/DDBJ databases">
        <authorList>
            <person name="Meier V. D."/>
            <person name="Meier V D."/>
        </authorList>
    </citation>
    <scope>NUCLEOTIDE SEQUENCE</scope>
    <source>
        <strain evidence="2">HLG_WM_MAG_10</strain>
    </source>
</reference>
<dbReference type="Pfam" id="PF09992">
    <property type="entry name" value="NAGPA"/>
    <property type="match status" value="1"/>
</dbReference>
<evidence type="ECO:0000259" key="1">
    <source>
        <dbReference type="Pfam" id="PF09992"/>
    </source>
</evidence>
<name>A0A6S6SW24_9BACT</name>
<dbReference type="InterPro" id="IPR018711">
    <property type="entry name" value="NAGPA"/>
</dbReference>
<accession>A0A6S6SW24</accession>
<feature type="domain" description="Phosphodiester glycosidase" evidence="1">
    <location>
        <begin position="92"/>
        <end position="253"/>
    </location>
</feature>
<dbReference type="EMBL" id="CACVAQ010000191">
    <property type="protein sequence ID" value="CAA6812750.1"/>
    <property type="molecule type" value="Genomic_DNA"/>
</dbReference>
<proteinExistence type="predicted"/>